<dbReference type="GO" id="GO:0022857">
    <property type="term" value="F:transmembrane transporter activity"/>
    <property type="evidence" value="ECO:0007669"/>
    <property type="project" value="InterPro"/>
</dbReference>
<evidence type="ECO:0000256" key="2">
    <source>
        <dbReference type="ARBA" id="ARBA00022475"/>
    </source>
</evidence>
<dbReference type="Proteomes" id="UP000677152">
    <property type="component" value="Chromosome"/>
</dbReference>
<name>A0AA45R1F2_9PSEU</name>
<dbReference type="SUPFAM" id="SSF103473">
    <property type="entry name" value="MFS general substrate transporter"/>
    <property type="match status" value="1"/>
</dbReference>
<dbReference type="InterPro" id="IPR011701">
    <property type="entry name" value="MFS"/>
</dbReference>
<feature type="transmembrane region" description="Helical" evidence="7">
    <location>
        <begin position="423"/>
        <end position="443"/>
    </location>
</feature>
<protein>
    <submittedName>
        <fullName evidence="8">MFS transporter</fullName>
    </submittedName>
</protein>
<sequence>MSPSDDRDHPRGDRPREDETRPERGGAGRERSDSAPWETYDPDGYDRLSRERGRGRAERDHYDREAYDERGRERGGADRDTVPTGQAGPRRTKPIPGRDERTRPTHKPTQLPRKLTVTRVALYRARLLSSVGLGRLRTAAHADGAGESGLSSLTYAVMLGLAADAALAVALANALFFSAGVDESRTRAGLYLLVAAVPFALLAPLLGPALDRLRRGRRWALAGSCALRVAAAVVLALHFDGWALYPAALVSVLLSRSFTALREAITPEVLPPEVERARADARLTAFGLVAGVVSGLAAIGLVNTFGPPGALWLSAALCVANTWCCLRVPARAEVAEGGTPGARGQGAAGRDAKGPDAKGPDAKGPDAKGQDVKGRERGRRALGRAVVAALWANGSIRVLAGFLVLFAAFLVRAEVEYDPVQQLLLLGVVVAAAVAGGLLGGVVGARLPAGSPDRVLIGCVGAALASALLAAALPGLTTVAVVGLVGAAAGTLAKATLDAVARDELPERSPALVRPEALLRLGWVFGGALGVLLPTEQWIGFAVVSLLLALGLAQVVLTWRGRSLLPRIGGDRQAGAGAADG</sequence>
<keyword evidence="2" id="KW-1003">Cell membrane</keyword>
<evidence type="ECO:0000313" key="8">
    <source>
        <dbReference type="EMBL" id="QUF01488.1"/>
    </source>
</evidence>
<feature type="region of interest" description="Disordered" evidence="6">
    <location>
        <begin position="1"/>
        <end position="114"/>
    </location>
</feature>
<dbReference type="EMBL" id="CP073249">
    <property type="protein sequence ID" value="QUF01488.1"/>
    <property type="molecule type" value="Genomic_DNA"/>
</dbReference>
<feature type="transmembrane region" description="Helical" evidence="7">
    <location>
        <begin position="188"/>
        <end position="207"/>
    </location>
</feature>
<keyword evidence="3 7" id="KW-0812">Transmembrane</keyword>
<organism evidence="8 9">
    <name type="scientific">Actinosynnema pretiosum subsp. pretiosum</name>
    <dbReference type="NCBI Taxonomy" id="103721"/>
    <lineage>
        <taxon>Bacteria</taxon>
        <taxon>Bacillati</taxon>
        <taxon>Actinomycetota</taxon>
        <taxon>Actinomycetes</taxon>
        <taxon>Pseudonocardiales</taxon>
        <taxon>Pseudonocardiaceae</taxon>
        <taxon>Actinosynnema</taxon>
    </lineage>
</organism>
<feature type="compositionally biased region" description="Gly residues" evidence="6">
    <location>
        <begin position="338"/>
        <end position="347"/>
    </location>
</feature>
<evidence type="ECO:0000256" key="3">
    <source>
        <dbReference type="ARBA" id="ARBA00022692"/>
    </source>
</evidence>
<evidence type="ECO:0000313" key="9">
    <source>
        <dbReference type="Proteomes" id="UP000677152"/>
    </source>
</evidence>
<comment type="subcellular location">
    <subcellularLocation>
        <location evidence="1">Cell membrane</location>
        <topology evidence="1">Multi-pass membrane protein</topology>
    </subcellularLocation>
</comment>
<evidence type="ECO:0000256" key="5">
    <source>
        <dbReference type="ARBA" id="ARBA00023136"/>
    </source>
</evidence>
<dbReference type="Pfam" id="PF07690">
    <property type="entry name" value="MFS_1"/>
    <property type="match status" value="1"/>
</dbReference>
<feature type="transmembrane region" description="Helical" evidence="7">
    <location>
        <begin position="309"/>
        <end position="326"/>
    </location>
</feature>
<keyword evidence="5 7" id="KW-0472">Membrane</keyword>
<feature type="region of interest" description="Disordered" evidence="6">
    <location>
        <begin position="337"/>
        <end position="376"/>
    </location>
</feature>
<evidence type="ECO:0000256" key="1">
    <source>
        <dbReference type="ARBA" id="ARBA00004651"/>
    </source>
</evidence>
<feature type="compositionally biased region" description="Basic and acidic residues" evidence="6">
    <location>
        <begin position="44"/>
        <end position="81"/>
    </location>
</feature>
<accession>A0AA45R1F2</accession>
<dbReference type="Gene3D" id="1.20.1250.20">
    <property type="entry name" value="MFS general substrate transporter like domains"/>
    <property type="match status" value="1"/>
</dbReference>
<evidence type="ECO:0000256" key="6">
    <source>
        <dbReference type="SAM" id="MobiDB-lite"/>
    </source>
</evidence>
<reference evidence="8" key="1">
    <citation type="submission" date="2021-04" db="EMBL/GenBank/DDBJ databases">
        <title>Genomic sequence of Actinosynnema pretiosum subsp. pretiosum ATCC 31280 (C-14919).</title>
        <authorList>
            <person name="Bai L."/>
            <person name="Wang X."/>
            <person name="Xiao Y."/>
        </authorList>
    </citation>
    <scope>NUCLEOTIDE SEQUENCE</scope>
    <source>
        <strain evidence="8">ATCC 31280</strain>
    </source>
</reference>
<dbReference type="GO" id="GO:0005886">
    <property type="term" value="C:plasma membrane"/>
    <property type="evidence" value="ECO:0007669"/>
    <property type="project" value="UniProtKB-SubCell"/>
</dbReference>
<feature type="transmembrane region" description="Helical" evidence="7">
    <location>
        <begin position="455"/>
        <end position="473"/>
    </location>
</feature>
<evidence type="ECO:0000256" key="7">
    <source>
        <dbReference type="SAM" id="Phobius"/>
    </source>
</evidence>
<feature type="transmembrane region" description="Helical" evidence="7">
    <location>
        <begin position="283"/>
        <end position="303"/>
    </location>
</feature>
<dbReference type="PANTHER" id="PTHR23513:SF18">
    <property type="entry name" value="INTEGRAL MEMBRANE PROTEIN"/>
    <property type="match status" value="1"/>
</dbReference>
<proteinExistence type="predicted"/>
<feature type="compositionally biased region" description="Basic and acidic residues" evidence="6">
    <location>
        <begin position="350"/>
        <end position="375"/>
    </location>
</feature>
<feature type="transmembrane region" description="Helical" evidence="7">
    <location>
        <begin position="385"/>
        <end position="411"/>
    </location>
</feature>
<evidence type="ECO:0000256" key="4">
    <source>
        <dbReference type="ARBA" id="ARBA00022989"/>
    </source>
</evidence>
<gene>
    <name evidence="8" type="ORF">KCV87_18120</name>
</gene>
<dbReference type="InterPro" id="IPR036259">
    <property type="entry name" value="MFS_trans_sf"/>
</dbReference>
<feature type="transmembrane region" description="Helical" evidence="7">
    <location>
        <begin position="539"/>
        <end position="559"/>
    </location>
</feature>
<dbReference type="PANTHER" id="PTHR23513">
    <property type="entry name" value="INTEGRAL MEMBRANE EFFLUX PROTEIN-RELATED"/>
    <property type="match status" value="1"/>
</dbReference>
<keyword evidence="4 7" id="KW-1133">Transmembrane helix</keyword>
<feature type="transmembrane region" description="Helical" evidence="7">
    <location>
        <begin position="153"/>
        <end position="176"/>
    </location>
</feature>
<dbReference type="AlphaFoldDB" id="A0AA45R1F2"/>
<feature type="compositionally biased region" description="Basic and acidic residues" evidence="6">
    <location>
        <begin position="1"/>
        <end position="33"/>
    </location>
</feature>